<evidence type="ECO:0000259" key="1">
    <source>
        <dbReference type="PROSITE" id="PS50878"/>
    </source>
</evidence>
<dbReference type="Proteomes" id="UP001303046">
    <property type="component" value="Unassembled WGS sequence"/>
</dbReference>
<organism evidence="2 3">
    <name type="scientific">Necator americanus</name>
    <name type="common">Human hookworm</name>
    <dbReference type="NCBI Taxonomy" id="51031"/>
    <lineage>
        <taxon>Eukaryota</taxon>
        <taxon>Metazoa</taxon>
        <taxon>Ecdysozoa</taxon>
        <taxon>Nematoda</taxon>
        <taxon>Chromadorea</taxon>
        <taxon>Rhabditida</taxon>
        <taxon>Rhabditina</taxon>
        <taxon>Rhabditomorpha</taxon>
        <taxon>Strongyloidea</taxon>
        <taxon>Ancylostomatidae</taxon>
        <taxon>Bunostominae</taxon>
        <taxon>Necator</taxon>
    </lineage>
</organism>
<evidence type="ECO:0000313" key="3">
    <source>
        <dbReference type="Proteomes" id="UP001303046"/>
    </source>
</evidence>
<name>A0ABR1EJE5_NECAM</name>
<dbReference type="PANTHER" id="PTHR47027:SF20">
    <property type="entry name" value="REVERSE TRANSCRIPTASE-LIKE PROTEIN WITH RNA-DIRECTED DNA POLYMERASE DOMAIN"/>
    <property type="match status" value="1"/>
</dbReference>
<dbReference type="InterPro" id="IPR000477">
    <property type="entry name" value="RT_dom"/>
</dbReference>
<reference evidence="2 3" key="1">
    <citation type="submission" date="2023-08" db="EMBL/GenBank/DDBJ databases">
        <title>A Necator americanus chromosomal reference genome.</title>
        <authorList>
            <person name="Ilik V."/>
            <person name="Petrzelkova K.J."/>
            <person name="Pardy F."/>
            <person name="Fuh T."/>
            <person name="Niatou-Singa F.S."/>
            <person name="Gouil Q."/>
            <person name="Baker L."/>
            <person name="Ritchie M.E."/>
            <person name="Jex A.R."/>
            <person name="Gazzola D."/>
            <person name="Li H."/>
            <person name="Toshio Fujiwara R."/>
            <person name="Zhan B."/>
            <person name="Aroian R.V."/>
            <person name="Pafco B."/>
            <person name="Schwarz E.M."/>
        </authorList>
    </citation>
    <scope>NUCLEOTIDE SEQUENCE [LARGE SCALE GENOMIC DNA]</scope>
    <source>
        <strain evidence="2 3">Aroian</strain>
        <tissue evidence="2">Whole animal</tissue>
    </source>
</reference>
<feature type="domain" description="Reverse transcriptase" evidence="1">
    <location>
        <begin position="1"/>
        <end position="129"/>
    </location>
</feature>
<comment type="caution">
    <text evidence="2">The sequence shown here is derived from an EMBL/GenBank/DDBJ whole genome shotgun (WGS) entry which is preliminary data.</text>
</comment>
<dbReference type="PROSITE" id="PS50878">
    <property type="entry name" value="RT_POL"/>
    <property type="match status" value="1"/>
</dbReference>
<sequence>MPLCLTFIDLKKAFDSVETEAVVEALDNQGVPTQYIKVLRELYTTLENAMRKLEWDDMGVKIDGRQLHHLRFADDIVLITPSISQAERMLTEFAETCGCIGLELNLQKTMFMRNGWISDAPFTLNGTNISECTSYVYLGRELNMMNDLAPELGRRRRAAWGAYKSIEDVVKKTKNTRLRAHLFNTTVLPALTYASETWALRKQEENAVSVIERAIERVMLGVSRFKQVRDGIRSSLLRQRSKIRDAAAFAKESKIRWAGHVMRFNDNRWTRAVSDWIPRDIKRNTGRPPTRWSDFFTKSFKENYDALRVPRERRNHWATLARDRDKWKNYWRPLDRFEDQRESSTALLRVITAAAPPARYPPRPPEITYTPPPLALKSALREAAKDNNKDALYDGVNALMSKIPNQLVVIVGIDANAKMRLVQQFDVLGKWYYPAKRTSDDGDRLVNSCEQFDYVLARNIPQSDIRKSRALWDVAFDSDHLPVLLSFEIRDQFKTFLNWQAQSAPELEHVHRLISAVDGELPSTNFNAAFGSPYRAQQLNALSADRVSGEFVSFLDDMSRRTTAAVRTPAKCTTPF</sequence>
<dbReference type="PANTHER" id="PTHR47027">
    <property type="entry name" value="REVERSE TRANSCRIPTASE DOMAIN-CONTAINING PROTEIN"/>
    <property type="match status" value="1"/>
</dbReference>
<accession>A0ABR1EJE5</accession>
<dbReference type="EMBL" id="JAVFWL010000006">
    <property type="protein sequence ID" value="KAK6762799.1"/>
    <property type="molecule type" value="Genomic_DNA"/>
</dbReference>
<gene>
    <name evidence="2" type="primary">Necator_chrX.g23653</name>
    <name evidence="2" type="ORF">RB195_023489</name>
</gene>
<dbReference type="Pfam" id="PF00078">
    <property type="entry name" value="RVT_1"/>
    <property type="match status" value="1"/>
</dbReference>
<protein>
    <recommendedName>
        <fullName evidence="1">Reverse transcriptase domain-containing protein</fullName>
    </recommendedName>
</protein>
<proteinExistence type="predicted"/>
<keyword evidence="3" id="KW-1185">Reference proteome</keyword>
<evidence type="ECO:0000313" key="2">
    <source>
        <dbReference type="EMBL" id="KAK6762799.1"/>
    </source>
</evidence>